<reference evidence="2" key="2">
    <citation type="submission" date="2021-10" db="EMBL/GenBank/DDBJ databases">
        <title>Phylogenomics reveals ancestral predisposition of the termite-cultivated fungus Termitomyces towards a domesticated lifestyle.</title>
        <authorList>
            <person name="Auxier B."/>
            <person name="Grum-Grzhimaylo A."/>
            <person name="Cardenas M.E."/>
            <person name="Lodge J.D."/>
            <person name="Laessoe T."/>
            <person name="Pedersen O."/>
            <person name="Smith M.E."/>
            <person name="Kuyper T.W."/>
            <person name="Franco-Molano E.A."/>
            <person name="Baroni T.J."/>
            <person name="Aanen D.K."/>
        </authorList>
    </citation>
    <scope>NUCLEOTIDE SEQUENCE</scope>
    <source>
        <strain evidence="2">AP01</strain>
        <tissue evidence="2">Mycelium</tissue>
    </source>
</reference>
<name>A0A9P7G9H3_9AGAR</name>
<feature type="compositionally biased region" description="Pro residues" evidence="1">
    <location>
        <begin position="277"/>
        <end position="303"/>
    </location>
</feature>
<sequence>MSNEDTPADPDSATGPLYATRFREHLADVRAHLAGLDRNHLQPSYIPPTGYWTPSEKSTFFHSLGVYSRFRPDLVAACIGTKTVVDVCAYIDALDGALSRDRHLLPPRSGLEGAMEVSAAWTRREEQMVEGLSSLEPEWEAQTMLLQREEEVSAKRVSAATGGASSSTGHETWESDRRRHWAQEDVLSQLDCHHLRVMEGILKEAEFGDPDVEDALPEDQPVAGNTAQMPLPPPENPSDRTSHLGDAMMIDPILLGIPVPDQPLQNNLPPRHLEPLTLPPAPNPSDPRPPCNPASSPPSPQVPALPQASSYARSPSPEGGRELAQDPSDLSPVSRRRFQKRLYMRRKRASLRGEEASAVVAKLRPGRKVVRKTPKSRRKTLTNESEPQGDSVDGEDALMDVDQDVVAVTRPSSSILVETLSQADEEDDEEEEGIDSDDESQPRKGNKGGLTKHYKIKRGFAVKGIDADTLLNNDLGFFHLSTLSRLMTLYKSGFDTKNSDAVTAISADTIRLLTAIIEEFTTEVVQRTFTSREQENKMKGSIKVYHHQRDISVDNVHHVLEMMGMRGLTKRQYFAQLLGEDMSETDEEQLPAEDEGASEGEEDKNGEGENDEDGSEDDDEESDDDDDGSPHLAEPRIFPDLLPLNREIHPPLIHLPKSLLAHNSARGTAPATDDLLMPVDTDEEELLEELEDEIELDKTDKVAAKAYEADLWMEFGRS</sequence>
<reference evidence="2" key="1">
    <citation type="submission" date="2020-07" db="EMBL/GenBank/DDBJ databases">
        <authorList>
            <person name="Nieuwenhuis M."/>
            <person name="Van De Peppel L.J.J."/>
        </authorList>
    </citation>
    <scope>NUCLEOTIDE SEQUENCE</scope>
    <source>
        <strain evidence="2">AP01</strain>
        <tissue evidence="2">Mycelium</tissue>
    </source>
</reference>
<feature type="region of interest" description="Disordered" evidence="1">
    <location>
        <begin position="211"/>
        <end position="244"/>
    </location>
</feature>
<protein>
    <submittedName>
        <fullName evidence="2">Uncharacterized protein</fullName>
    </submittedName>
</protein>
<evidence type="ECO:0000256" key="1">
    <source>
        <dbReference type="SAM" id="MobiDB-lite"/>
    </source>
</evidence>
<comment type="caution">
    <text evidence="2">The sequence shown here is derived from an EMBL/GenBank/DDBJ whole genome shotgun (WGS) entry which is preliminary data.</text>
</comment>
<evidence type="ECO:0000313" key="3">
    <source>
        <dbReference type="Proteomes" id="UP000775547"/>
    </source>
</evidence>
<evidence type="ECO:0000313" key="2">
    <source>
        <dbReference type="EMBL" id="KAG5643165.1"/>
    </source>
</evidence>
<feature type="region of interest" description="Disordered" evidence="1">
    <location>
        <begin position="416"/>
        <end position="450"/>
    </location>
</feature>
<feature type="compositionally biased region" description="Acidic residues" evidence="1">
    <location>
        <begin position="423"/>
        <end position="439"/>
    </location>
</feature>
<proteinExistence type="predicted"/>
<dbReference type="EMBL" id="JABCKV010000130">
    <property type="protein sequence ID" value="KAG5643165.1"/>
    <property type="molecule type" value="Genomic_DNA"/>
</dbReference>
<feature type="compositionally biased region" description="Basic residues" evidence="1">
    <location>
        <begin position="364"/>
        <end position="380"/>
    </location>
</feature>
<gene>
    <name evidence="2" type="ORF">DXG03_001495</name>
</gene>
<organism evidence="2 3">
    <name type="scientific">Asterophora parasitica</name>
    <dbReference type="NCBI Taxonomy" id="117018"/>
    <lineage>
        <taxon>Eukaryota</taxon>
        <taxon>Fungi</taxon>
        <taxon>Dikarya</taxon>
        <taxon>Basidiomycota</taxon>
        <taxon>Agaricomycotina</taxon>
        <taxon>Agaricomycetes</taxon>
        <taxon>Agaricomycetidae</taxon>
        <taxon>Agaricales</taxon>
        <taxon>Tricholomatineae</taxon>
        <taxon>Lyophyllaceae</taxon>
        <taxon>Asterophora</taxon>
    </lineage>
</organism>
<dbReference type="OrthoDB" id="2240312at2759"/>
<dbReference type="Proteomes" id="UP000775547">
    <property type="component" value="Unassembled WGS sequence"/>
</dbReference>
<feature type="compositionally biased region" description="Basic residues" evidence="1">
    <location>
        <begin position="334"/>
        <end position="350"/>
    </location>
</feature>
<feature type="region of interest" description="Disordered" evidence="1">
    <location>
        <begin position="583"/>
        <end position="638"/>
    </location>
</feature>
<feature type="compositionally biased region" description="Acidic residues" evidence="1">
    <location>
        <begin position="583"/>
        <end position="627"/>
    </location>
</feature>
<dbReference type="AlphaFoldDB" id="A0A9P7G9H3"/>
<accession>A0A9P7G9H3</accession>
<feature type="region of interest" description="Disordered" evidence="1">
    <location>
        <begin position="261"/>
        <end position="397"/>
    </location>
</feature>
<keyword evidence="3" id="KW-1185">Reference proteome</keyword>